<reference evidence="9 10" key="1">
    <citation type="submission" date="2017-10" db="EMBL/GenBank/DDBJ databases">
        <title>Novel microbial diversity and functional potential in the marine mammal oral microbiome.</title>
        <authorList>
            <person name="Dudek N.K."/>
            <person name="Sun C.L."/>
            <person name="Burstein D."/>
            <person name="Kantor R.S."/>
            <person name="Aliaga Goltsman D.S."/>
            <person name="Bik E.M."/>
            <person name="Thomas B.C."/>
            <person name="Banfield J.F."/>
            <person name="Relman D.A."/>
        </authorList>
    </citation>
    <scope>NUCLEOTIDE SEQUENCE [LARGE SCALE GENOMIC DNA]</scope>
    <source>
        <strain evidence="9">DOLJORAL78_47_16</strain>
    </source>
</reference>
<accession>A0A2G6KEN6</accession>
<dbReference type="PROSITE" id="PS50885">
    <property type="entry name" value="HAMP"/>
    <property type="match status" value="1"/>
</dbReference>
<proteinExistence type="predicted"/>
<evidence type="ECO:0000259" key="8">
    <source>
        <dbReference type="PROSITE" id="PS50885"/>
    </source>
</evidence>
<dbReference type="InterPro" id="IPR001932">
    <property type="entry name" value="PPM-type_phosphatase-like_dom"/>
</dbReference>
<dbReference type="CDD" id="cd06225">
    <property type="entry name" value="HAMP"/>
    <property type="match status" value="1"/>
</dbReference>
<dbReference type="GO" id="GO:0005886">
    <property type="term" value="C:plasma membrane"/>
    <property type="evidence" value="ECO:0007669"/>
    <property type="project" value="UniProtKB-SubCell"/>
</dbReference>
<dbReference type="Pfam" id="PF17203">
    <property type="entry name" value="sCache_3_2"/>
    <property type="match status" value="1"/>
</dbReference>
<dbReference type="Pfam" id="PF00672">
    <property type="entry name" value="HAMP"/>
    <property type="match status" value="1"/>
</dbReference>
<evidence type="ECO:0000313" key="9">
    <source>
        <dbReference type="EMBL" id="PIE34153.1"/>
    </source>
</evidence>
<keyword evidence="3 7" id="KW-0812">Transmembrane</keyword>
<evidence type="ECO:0000256" key="6">
    <source>
        <dbReference type="ARBA" id="ARBA00023136"/>
    </source>
</evidence>
<evidence type="ECO:0000256" key="2">
    <source>
        <dbReference type="ARBA" id="ARBA00022475"/>
    </source>
</evidence>
<dbReference type="AlphaFoldDB" id="A0A2G6KEN6"/>
<dbReference type="InterPro" id="IPR029151">
    <property type="entry name" value="Sensor-like_sf"/>
</dbReference>
<dbReference type="Gene3D" id="6.10.340.10">
    <property type="match status" value="1"/>
</dbReference>
<dbReference type="InterPro" id="IPR052016">
    <property type="entry name" value="Bact_Sigma-Reg"/>
</dbReference>
<dbReference type="Gene3D" id="3.60.40.10">
    <property type="entry name" value="PPM-type phosphatase domain"/>
    <property type="match status" value="1"/>
</dbReference>
<gene>
    <name evidence="9" type="ORF">CSA56_08420</name>
</gene>
<dbReference type="InterPro" id="IPR033463">
    <property type="entry name" value="sCache_3"/>
</dbReference>
<evidence type="ECO:0000256" key="7">
    <source>
        <dbReference type="SAM" id="Phobius"/>
    </source>
</evidence>
<keyword evidence="6 7" id="KW-0472">Membrane</keyword>
<evidence type="ECO:0000313" key="10">
    <source>
        <dbReference type="Proteomes" id="UP000230821"/>
    </source>
</evidence>
<name>A0A2G6KEN6_9BACT</name>
<dbReference type="InterPro" id="IPR003660">
    <property type="entry name" value="HAMP_dom"/>
</dbReference>
<dbReference type="InterPro" id="IPR036457">
    <property type="entry name" value="PPM-type-like_dom_sf"/>
</dbReference>
<dbReference type="Proteomes" id="UP000230821">
    <property type="component" value="Unassembled WGS sequence"/>
</dbReference>
<evidence type="ECO:0000256" key="4">
    <source>
        <dbReference type="ARBA" id="ARBA00022801"/>
    </source>
</evidence>
<evidence type="ECO:0000256" key="5">
    <source>
        <dbReference type="ARBA" id="ARBA00022989"/>
    </source>
</evidence>
<comment type="subcellular location">
    <subcellularLocation>
        <location evidence="1">Cell membrane</location>
        <topology evidence="1">Multi-pass membrane protein</topology>
    </subcellularLocation>
</comment>
<protein>
    <recommendedName>
        <fullName evidence="8">HAMP domain-containing protein</fullName>
    </recommendedName>
</protein>
<keyword evidence="5 7" id="KW-1133">Transmembrane helix</keyword>
<feature type="domain" description="HAMP" evidence="8">
    <location>
        <begin position="337"/>
        <end position="389"/>
    </location>
</feature>
<evidence type="ECO:0000256" key="3">
    <source>
        <dbReference type="ARBA" id="ARBA00022692"/>
    </source>
</evidence>
<dbReference type="GO" id="GO:0016791">
    <property type="term" value="F:phosphatase activity"/>
    <property type="evidence" value="ECO:0007669"/>
    <property type="project" value="TreeGrafter"/>
</dbReference>
<dbReference type="PANTHER" id="PTHR43156">
    <property type="entry name" value="STAGE II SPORULATION PROTEIN E-RELATED"/>
    <property type="match status" value="1"/>
</dbReference>
<dbReference type="Pfam" id="PF07228">
    <property type="entry name" value="SpoIIE"/>
    <property type="match status" value="1"/>
</dbReference>
<organism evidence="9 10">
    <name type="scientific">candidate division KSB3 bacterium</name>
    <dbReference type="NCBI Taxonomy" id="2044937"/>
    <lineage>
        <taxon>Bacteria</taxon>
        <taxon>candidate division KSB3</taxon>
    </lineage>
</organism>
<dbReference type="SUPFAM" id="SSF158472">
    <property type="entry name" value="HAMP domain-like"/>
    <property type="match status" value="1"/>
</dbReference>
<dbReference type="SUPFAM" id="SSF103190">
    <property type="entry name" value="Sensory domain-like"/>
    <property type="match status" value="1"/>
</dbReference>
<feature type="transmembrane region" description="Helical" evidence="7">
    <location>
        <begin position="317"/>
        <end position="340"/>
    </location>
</feature>
<sequence>MIRWLRNRTLKTKLTLLTVLLIVVVMTFVGSIVLDQQRKSLQLQMESTGRFFVKNLAKNVVGPLLEGDNLSLNNLIASLEARDKLEGNPARFTLEEYHTFLTQFFLEDYITLLKPFITKHGDNIRLHAEELSAESGPIREISAKLLDDVINISNELQSQEQYVAFFTQHPWTKFVVESLSALNDLEVTLKREDIPDAQRQELETKIAERLLTEILNYVTNPVIGYAIVLDKEDVIQAHSDVEFLGETYKASQSVELIEQGEEISIYRLPFKGESHFDFYAPVQVRDKNIGTAHIGSVHVGLREENLLQDVNTARQKIIYIAIIAIVLGSAGSYLLASLIVKPIKGLVKDAEILGGGNLDHQISVTTCDEVGTLAKTLDTTRGKLKDAQKRLVASERLARELEIAKDIQMALLPKETPSLERLELGTLYRSAAQVGGDLYDFFWVSEHELGIVVADVSGKGVPGSLVMTMAKAVIRAKAIKSDSPNHTLPAGTGLGGDPASVIRKTNQMIAQDIKKGMFITANYGILNVETLQFQFVSAGHNDTLVYNSYTRELREYNPKGIALGLDKGMTFDAMLKSEAVSLSSGDLLIQYTDGITEAMNEQHDEFGDDRLKESLRMHAHKDVHAFLAALDQDLRTFTNGFTQNDDITAVVIKVK</sequence>
<dbReference type="GO" id="GO:0007165">
    <property type="term" value="P:signal transduction"/>
    <property type="evidence" value="ECO:0007669"/>
    <property type="project" value="InterPro"/>
</dbReference>
<dbReference type="PANTHER" id="PTHR43156:SF2">
    <property type="entry name" value="STAGE II SPORULATION PROTEIN E"/>
    <property type="match status" value="1"/>
</dbReference>
<keyword evidence="2" id="KW-1003">Cell membrane</keyword>
<dbReference type="SMART" id="SM00304">
    <property type="entry name" value="HAMP"/>
    <property type="match status" value="1"/>
</dbReference>
<dbReference type="SMART" id="SM00331">
    <property type="entry name" value="PP2C_SIG"/>
    <property type="match status" value="1"/>
</dbReference>
<dbReference type="EMBL" id="PDSK01000091">
    <property type="protein sequence ID" value="PIE34153.1"/>
    <property type="molecule type" value="Genomic_DNA"/>
</dbReference>
<keyword evidence="4" id="KW-0378">Hydrolase</keyword>
<evidence type="ECO:0000256" key="1">
    <source>
        <dbReference type="ARBA" id="ARBA00004651"/>
    </source>
</evidence>
<comment type="caution">
    <text evidence="9">The sequence shown here is derived from an EMBL/GenBank/DDBJ whole genome shotgun (WGS) entry which is preliminary data.</text>
</comment>